<comment type="subcellular location">
    <subcellularLocation>
        <location evidence="1">Cytoplasm</location>
        <location evidence="1">Cytoskeleton</location>
        <location evidence="1">Cilium basal body</location>
    </subcellularLocation>
</comment>
<keyword evidence="4" id="KW-0963">Cytoplasm</keyword>
<evidence type="ECO:0000256" key="3">
    <source>
        <dbReference type="ARBA" id="ARBA00017206"/>
    </source>
</evidence>
<evidence type="ECO:0000256" key="4">
    <source>
        <dbReference type="ARBA" id="ARBA00022490"/>
    </source>
</evidence>
<evidence type="ECO:0000313" key="9">
    <source>
        <dbReference type="Proteomes" id="UP001497623"/>
    </source>
</evidence>
<keyword evidence="5" id="KW-0969">Cilium</keyword>
<dbReference type="EMBL" id="CAXKWB010024458">
    <property type="protein sequence ID" value="CAL4126333.1"/>
    <property type="molecule type" value="Genomic_DNA"/>
</dbReference>
<dbReference type="InterPro" id="IPR022088">
    <property type="entry name" value="Intraflagellar_transp_cmplxB"/>
</dbReference>
<dbReference type="GO" id="GO:0031514">
    <property type="term" value="C:motile cilium"/>
    <property type="evidence" value="ECO:0007669"/>
    <property type="project" value="TreeGrafter"/>
</dbReference>
<dbReference type="GO" id="GO:0030992">
    <property type="term" value="C:intraciliary transport particle B"/>
    <property type="evidence" value="ECO:0007669"/>
    <property type="project" value="TreeGrafter"/>
</dbReference>
<reference evidence="8 9" key="1">
    <citation type="submission" date="2024-05" db="EMBL/GenBank/DDBJ databases">
        <authorList>
            <person name="Wallberg A."/>
        </authorList>
    </citation>
    <scope>NUCLEOTIDE SEQUENCE [LARGE SCALE GENOMIC DNA]</scope>
</reference>
<proteinExistence type="inferred from homology"/>
<organism evidence="8 9">
    <name type="scientific">Meganyctiphanes norvegica</name>
    <name type="common">Northern krill</name>
    <name type="synonym">Thysanopoda norvegica</name>
    <dbReference type="NCBI Taxonomy" id="48144"/>
    <lineage>
        <taxon>Eukaryota</taxon>
        <taxon>Metazoa</taxon>
        <taxon>Ecdysozoa</taxon>
        <taxon>Arthropoda</taxon>
        <taxon>Crustacea</taxon>
        <taxon>Multicrustacea</taxon>
        <taxon>Malacostraca</taxon>
        <taxon>Eumalacostraca</taxon>
        <taxon>Eucarida</taxon>
        <taxon>Euphausiacea</taxon>
        <taxon>Euphausiidae</taxon>
        <taxon>Meganyctiphanes</taxon>
    </lineage>
</organism>
<dbReference type="Proteomes" id="UP001497623">
    <property type="component" value="Unassembled WGS sequence"/>
</dbReference>
<evidence type="ECO:0000256" key="2">
    <source>
        <dbReference type="ARBA" id="ARBA00007700"/>
    </source>
</evidence>
<evidence type="ECO:0000256" key="7">
    <source>
        <dbReference type="ARBA" id="ARBA00023273"/>
    </source>
</evidence>
<feature type="non-terminal residue" evidence="8">
    <location>
        <position position="328"/>
    </location>
</feature>
<dbReference type="PANTHER" id="PTHR13376:SF0">
    <property type="entry name" value="INTRAFLAGELLAR TRANSPORT PROTEIN 46 HOMOLOG"/>
    <property type="match status" value="1"/>
</dbReference>
<dbReference type="AlphaFoldDB" id="A0AAV2RL50"/>
<dbReference type="GO" id="GO:0060271">
    <property type="term" value="P:cilium assembly"/>
    <property type="evidence" value="ECO:0007669"/>
    <property type="project" value="TreeGrafter"/>
</dbReference>
<gene>
    <name evidence="8" type="ORF">MNOR_LOCUS25515</name>
</gene>
<sequence>MSLGLPKIPSPEPQLRYDAWHPVPFLISRTTVSKRQQEGLGRTVASRMALSSECIETLSRTVWRAPPAPSHPNTLQKCADHALLETKDWGGGGPECFPVDIEILNISHDICSLYEVYVAPHLIDLAKILKPFISLHIPLAAQVKKHMGMPAVKGWKLMMYGPHFTDKLNFIHLSHSQFLDLQLHMLLNYRKAGFLAVKTIENAEKNGKVIDKWVRDISDLHRAKPPPTVHYTKRMPDIDSLMQEWPGEVEELLKEVDLPSAALEVDLPQYVDILCGILDIPVYKSRIQSLHVLFTLYSVFKNSAHFRHLAEENYMDNNEAPEGEHLVL</sequence>
<evidence type="ECO:0000256" key="5">
    <source>
        <dbReference type="ARBA" id="ARBA00023069"/>
    </source>
</evidence>
<comment type="similarity">
    <text evidence="2">Belongs to the IFT46 family.</text>
</comment>
<protein>
    <recommendedName>
        <fullName evidence="3">Intraflagellar transport protein 46 homolog</fullName>
    </recommendedName>
</protein>
<dbReference type="Pfam" id="PF12317">
    <property type="entry name" value="IFT46_B_C"/>
    <property type="match status" value="1"/>
</dbReference>
<evidence type="ECO:0000256" key="6">
    <source>
        <dbReference type="ARBA" id="ARBA00023212"/>
    </source>
</evidence>
<keyword evidence="7" id="KW-0966">Cell projection</keyword>
<accession>A0AAV2RL50</accession>
<comment type="caution">
    <text evidence="8">The sequence shown here is derived from an EMBL/GenBank/DDBJ whole genome shotgun (WGS) entry which is preliminary data.</text>
</comment>
<dbReference type="PANTHER" id="PTHR13376">
    <property type="entry name" value="INTRAFLAGELLAR TRANSPORT PROTEIN 46 HOMOLOG"/>
    <property type="match status" value="1"/>
</dbReference>
<dbReference type="GO" id="GO:0005815">
    <property type="term" value="C:microtubule organizing center"/>
    <property type="evidence" value="ECO:0007669"/>
    <property type="project" value="TreeGrafter"/>
</dbReference>
<keyword evidence="9" id="KW-1185">Reference proteome</keyword>
<evidence type="ECO:0000256" key="1">
    <source>
        <dbReference type="ARBA" id="ARBA00004120"/>
    </source>
</evidence>
<name>A0AAV2RL50_MEGNR</name>
<evidence type="ECO:0000313" key="8">
    <source>
        <dbReference type="EMBL" id="CAL4126333.1"/>
    </source>
</evidence>
<dbReference type="GO" id="GO:0042073">
    <property type="term" value="P:intraciliary transport"/>
    <property type="evidence" value="ECO:0007669"/>
    <property type="project" value="InterPro"/>
</dbReference>
<keyword evidence="6" id="KW-0206">Cytoskeleton</keyword>